<comment type="similarity">
    <text evidence="3">Belongs to the flavoredoxin family.</text>
</comment>
<dbReference type="Gene3D" id="2.30.110.10">
    <property type="entry name" value="Electron Transport, Fmn-binding Protein, Chain A"/>
    <property type="match status" value="1"/>
</dbReference>
<evidence type="ECO:0000313" key="6">
    <source>
        <dbReference type="Proteomes" id="UP001595829"/>
    </source>
</evidence>
<dbReference type="PANTHER" id="PTHR43567">
    <property type="entry name" value="FLAVOREDOXIN-RELATED-RELATED"/>
    <property type="match status" value="1"/>
</dbReference>
<evidence type="ECO:0000313" key="5">
    <source>
        <dbReference type="EMBL" id="MFC5026582.1"/>
    </source>
</evidence>
<dbReference type="GO" id="GO:0016491">
    <property type="term" value="F:oxidoreductase activity"/>
    <property type="evidence" value="ECO:0007669"/>
    <property type="project" value="UniProtKB-KW"/>
</dbReference>
<proteinExistence type="inferred from homology"/>
<protein>
    <submittedName>
        <fullName evidence="5">Flavin reductase family protein</fullName>
        <ecNumber evidence="5">1.5.1.-</ecNumber>
    </submittedName>
</protein>
<evidence type="ECO:0000259" key="4">
    <source>
        <dbReference type="Pfam" id="PF01613"/>
    </source>
</evidence>
<keyword evidence="6" id="KW-1185">Reference proteome</keyword>
<dbReference type="RefSeq" id="WP_345692324.1">
    <property type="nucleotide sequence ID" value="NZ_BAABIT010000001.1"/>
</dbReference>
<dbReference type="InterPro" id="IPR052174">
    <property type="entry name" value="Flavoredoxin"/>
</dbReference>
<comment type="caution">
    <text evidence="5">The sequence shown here is derived from an EMBL/GenBank/DDBJ whole genome shotgun (WGS) entry which is preliminary data.</text>
</comment>
<accession>A0ABV9XN76</accession>
<dbReference type="Proteomes" id="UP001595829">
    <property type="component" value="Unassembled WGS sequence"/>
</dbReference>
<evidence type="ECO:0000256" key="2">
    <source>
        <dbReference type="ARBA" id="ARBA00022630"/>
    </source>
</evidence>
<dbReference type="Pfam" id="PF01613">
    <property type="entry name" value="Flavin_Reduct"/>
    <property type="match status" value="1"/>
</dbReference>
<dbReference type="InterPro" id="IPR012349">
    <property type="entry name" value="Split_barrel_FMN-bd"/>
</dbReference>
<gene>
    <name evidence="5" type="ORF">ACFPM3_31065</name>
</gene>
<feature type="domain" description="Flavin reductase like" evidence="4">
    <location>
        <begin position="14"/>
        <end position="187"/>
    </location>
</feature>
<name>A0ABV9XN76_9ACTN</name>
<evidence type="ECO:0000256" key="3">
    <source>
        <dbReference type="ARBA" id="ARBA00038054"/>
    </source>
</evidence>
<keyword evidence="5" id="KW-0560">Oxidoreductase</keyword>
<keyword evidence="2" id="KW-0285">Flavoprotein</keyword>
<organism evidence="5 6">
    <name type="scientific">Streptomyces coeruleoprunus</name>
    <dbReference type="NCBI Taxonomy" id="285563"/>
    <lineage>
        <taxon>Bacteria</taxon>
        <taxon>Bacillati</taxon>
        <taxon>Actinomycetota</taxon>
        <taxon>Actinomycetes</taxon>
        <taxon>Kitasatosporales</taxon>
        <taxon>Streptomycetaceae</taxon>
        <taxon>Streptomyces</taxon>
    </lineage>
</organism>
<sequence>MTTHVVVRPSILYFGTPVALLSTENEDGTANLAPVSSVWALGQRVVLGLGAEGHTLRNLRDRPELVISLPSPGLWAAVERLAPLTGADPVPAGKRGVYRYEPDKFGAAGLRPQPSDLVRPPRVAECPMQWEARVVAMTEGGDGAFFAVECAVVRVHAEERIVVPGTQHIDPGAWGPLVYNFRHYYGLGGELGHGFRSETAGARRVAV</sequence>
<dbReference type="SUPFAM" id="SSF50475">
    <property type="entry name" value="FMN-binding split barrel"/>
    <property type="match status" value="1"/>
</dbReference>
<dbReference type="EMBL" id="JBHSJD010000026">
    <property type="protein sequence ID" value="MFC5026582.1"/>
    <property type="molecule type" value="Genomic_DNA"/>
</dbReference>
<dbReference type="InterPro" id="IPR002563">
    <property type="entry name" value="Flavin_Rdtase-like_dom"/>
</dbReference>
<dbReference type="EC" id="1.5.1.-" evidence="5"/>
<dbReference type="PANTHER" id="PTHR43567:SF1">
    <property type="entry name" value="FLAVOREDOXIN"/>
    <property type="match status" value="1"/>
</dbReference>
<evidence type="ECO:0000256" key="1">
    <source>
        <dbReference type="ARBA" id="ARBA00001917"/>
    </source>
</evidence>
<reference evidence="6" key="1">
    <citation type="journal article" date="2019" name="Int. J. Syst. Evol. Microbiol.">
        <title>The Global Catalogue of Microorganisms (GCM) 10K type strain sequencing project: providing services to taxonomists for standard genome sequencing and annotation.</title>
        <authorList>
            <consortium name="The Broad Institute Genomics Platform"/>
            <consortium name="The Broad Institute Genome Sequencing Center for Infectious Disease"/>
            <person name="Wu L."/>
            <person name="Ma J."/>
        </authorList>
    </citation>
    <scope>NUCLEOTIDE SEQUENCE [LARGE SCALE GENOMIC DNA]</scope>
    <source>
        <strain evidence="6">CGMCC 4.1648</strain>
    </source>
</reference>
<comment type="cofactor">
    <cofactor evidence="1">
        <name>FMN</name>
        <dbReference type="ChEBI" id="CHEBI:58210"/>
    </cofactor>
</comment>